<evidence type="ECO:0000313" key="4">
    <source>
        <dbReference type="Proteomes" id="UP000323011"/>
    </source>
</evidence>
<dbReference type="GO" id="GO:0006506">
    <property type="term" value="P:GPI anchor biosynthetic process"/>
    <property type="evidence" value="ECO:0007669"/>
    <property type="project" value="TreeGrafter"/>
</dbReference>
<evidence type="ECO:0000313" key="3">
    <source>
        <dbReference type="EMBL" id="KAA0150464.1"/>
    </source>
</evidence>
<feature type="domain" description="Endonuclease/exonuclease/phosphatase" evidence="2">
    <location>
        <begin position="11"/>
        <end position="251"/>
    </location>
</feature>
<feature type="region of interest" description="Disordered" evidence="1">
    <location>
        <begin position="131"/>
        <end position="193"/>
    </location>
</feature>
<comment type="caution">
    <text evidence="3">The sequence shown here is derived from an EMBL/GenBank/DDBJ whole genome shotgun (WGS) entry which is preliminary data.</text>
</comment>
<feature type="compositionally biased region" description="Low complexity" evidence="1">
    <location>
        <begin position="161"/>
        <end position="184"/>
    </location>
</feature>
<reference evidence="3 4" key="1">
    <citation type="submission" date="2019-07" db="EMBL/GenBank/DDBJ databases">
        <title>Genomes of Cafeteria roenbergensis.</title>
        <authorList>
            <person name="Fischer M.G."/>
            <person name="Hackl T."/>
            <person name="Roman M."/>
        </authorList>
    </citation>
    <scope>NUCLEOTIDE SEQUENCE [LARGE SCALE GENOMIC DNA]</scope>
    <source>
        <strain evidence="3 4">BVI</strain>
    </source>
</reference>
<feature type="region of interest" description="Disordered" evidence="1">
    <location>
        <begin position="442"/>
        <end position="475"/>
    </location>
</feature>
<protein>
    <recommendedName>
        <fullName evidence="2">Endonuclease/exonuclease/phosphatase domain-containing protein</fullName>
    </recommendedName>
</protein>
<name>A0A5A8CD22_CAFRO</name>
<dbReference type="EMBL" id="VLTN01000034">
    <property type="protein sequence ID" value="KAA0150464.1"/>
    <property type="molecule type" value="Genomic_DNA"/>
</dbReference>
<evidence type="ECO:0000259" key="2">
    <source>
        <dbReference type="Pfam" id="PF03372"/>
    </source>
</evidence>
<dbReference type="GO" id="GO:0016020">
    <property type="term" value="C:membrane"/>
    <property type="evidence" value="ECO:0007669"/>
    <property type="project" value="GOC"/>
</dbReference>
<dbReference type="AlphaFoldDB" id="A0A5A8CD22"/>
<dbReference type="InterPro" id="IPR005135">
    <property type="entry name" value="Endo/exonuclease/phosphatase"/>
</dbReference>
<dbReference type="Gene3D" id="3.60.10.10">
    <property type="entry name" value="Endonuclease/exonuclease/phosphatase"/>
    <property type="match status" value="2"/>
</dbReference>
<feature type="compositionally biased region" description="Low complexity" evidence="1">
    <location>
        <begin position="131"/>
        <end position="148"/>
    </location>
</feature>
<organism evidence="3 4">
    <name type="scientific">Cafeteria roenbergensis</name>
    <name type="common">Marine flagellate</name>
    <dbReference type="NCBI Taxonomy" id="33653"/>
    <lineage>
        <taxon>Eukaryota</taxon>
        <taxon>Sar</taxon>
        <taxon>Stramenopiles</taxon>
        <taxon>Bigyra</taxon>
        <taxon>Opalozoa</taxon>
        <taxon>Bicosoecida</taxon>
        <taxon>Cafeteriaceae</taxon>
        <taxon>Cafeteria</taxon>
    </lineage>
</organism>
<dbReference type="Proteomes" id="UP000323011">
    <property type="component" value="Unassembled WGS sequence"/>
</dbReference>
<dbReference type="GO" id="GO:0003824">
    <property type="term" value="F:catalytic activity"/>
    <property type="evidence" value="ECO:0007669"/>
    <property type="project" value="InterPro"/>
</dbReference>
<dbReference type="InterPro" id="IPR036691">
    <property type="entry name" value="Endo/exonu/phosph_ase_sf"/>
</dbReference>
<keyword evidence="4" id="KW-1185">Reference proteome</keyword>
<gene>
    <name evidence="3" type="ORF">FNF29_05267</name>
</gene>
<proteinExistence type="predicted"/>
<evidence type="ECO:0000256" key="1">
    <source>
        <dbReference type="SAM" id="MobiDB-lite"/>
    </source>
</evidence>
<sequence length="537" mass="54501">MASDAAILRVASWNVHMFMDSSVEALSKEIIDSGADVVCMQESGFHPARSSHAGGAASGRRTCLSAISAATGLSYCASGVSSYGLGQSILSRHPIELAEWVRLDAAASITTERRAMVVAVVRVPTGCEAAETASGGSAASAGSSADDGLVSEGTCPEENATSDPHPSSAASSPPGSPLAGAPEPGMGGIDGAPAPVPAFRRALVACIHVDHLTENARRLQFRQASAALKAMAASGSAPLPHILCGDFNTSLAAEHPEAAWAQMHADRDGFLPLKSELLPLLTAPLGDAVPGVPEETGYGYHDSAWQSWAGLLKAAQDDDAASLATDGAKAGAVQAAARLVRASTAKAGAGASPPTLPRSPAAALAAVRGAVASARSPSRSWLQSGHWNGRTDTEATHSGVRLWRRHWIAPARLGLPAGAPLDSTCRFGTRIDFLLTHAGASPATPEAPAGGAARAATSGASTPGSPDASAALPAAPAVPAQTVRGAMPAPSSPKALAARLRRFASSLSVPQVVPGSHRVLRTRCSDHDIVRTDLVLM</sequence>
<dbReference type="SUPFAM" id="SSF56219">
    <property type="entry name" value="DNase I-like"/>
    <property type="match status" value="1"/>
</dbReference>
<dbReference type="PANTHER" id="PTHR14859">
    <property type="entry name" value="CALCOFLUOR WHITE HYPERSENSITIVE PROTEIN PRECURSOR"/>
    <property type="match status" value="1"/>
</dbReference>
<dbReference type="PANTHER" id="PTHR14859:SF1">
    <property type="entry name" value="PGAP2-INTERACTING PROTEIN"/>
    <property type="match status" value="1"/>
</dbReference>
<accession>A0A5A8CD22</accession>
<dbReference type="InterPro" id="IPR051916">
    <property type="entry name" value="GPI-anchor_lipid_remodeler"/>
</dbReference>
<dbReference type="Pfam" id="PF03372">
    <property type="entry name" value="Exo_endo_phos"/>
    <property type="match status" value="1"/>
</dbReference>